<evidence type="ECO:0000313" key="1">
    <source>
        <dbReference type="EMBL" id="RZF45056.1"/>
    </source>
</evidence>
<dbReference type="InParanoid" id="A0A482XGP7"/>
<dbReference type="AlphaFoldDB" id="A0A482XGP7"/>
<comment type="caution">
    <text evidence="1">The sequence shown here is derived from an EMBL/GenBank/DDBJ whole genome shotgun (WGS) entry which is preliminary data.</text>
</comment>
<accession>A0A482XGP7</accession>
<protein>
    <submittedName>
        <fullName evidence="1">Uncharacterized protein</fullName>
    </submittedName>
</protein>
<gene>
    <name evidence="1" type="ORF">LSTR_LSTR002017</name>
</gene>
<feature type="non-terminal residue" evidence="1">
    <location>
        <position position="144"/>
    </location>
</feature>
<keyword evidence="2" id="KW-1185">Reference proteome</keyword>
<dbReference type="EMBL" id="QKKF02010000">
    <property type="protein sequence ID" value="RZF45056.1"/>
    <property type="molecule type" value="Genomic_DNA"/>
</dbReference>
<organism evidence="1 2">
    <name type="scientific">Laodelphax striatellus</name>
    <name type="common">Small brown planthopper</name>
    <name type="synonym">Delphax striatella</name>
    <dbReference type="NCBI Taxonomy" id="195883"/>
    <lineage>
        <taxon>Eukaryota</taxon>
        <taxon>Metazoa</taxon>
        <taxon>Ecdysozoa</taxon>
        <taxon>Arthropoda</taxon>
        <taxon>Hexapoda</taxon>
        <taxon>Insecta</taxon>
        <taxon>Pterygota</taxon>
        <taxon>Neoptera</taxon>
        <taxon>Paraneoptera</taxon>
        <taxon>Hemiptera</taxon>
        <taxon>Auchenorrhyncha</taxon>
        <taxon>Fulgoroidea</taxon>
        <taxon>Delphacidae</taxon>
        <taxon>Criomorphinae</taxon>
        <taxon>Laodelphax</taxon>
    </lineage>
</organism>
<dbReference type="Proteomes" id="UP000291343">
    <property type="component" value="Unassembled WGS sequence"/>
</dbReference>
<sequence length="144" mass="15448">MFDQVLSREAGSSSKLNLIWSLCAIESVAVLGVETQRCGDKSAQRKDTKTLIVQKRANPVYCAKGAGNFVARFKCKPGANLSLTLYPQTALRLPTSVAPGHVCCASFVPVDDFPCSFFGSKRFVGGGNVGVVRDHACCWGLCQD</sequence>
<proteinExistence type="predicted"/>
<name>A0A482XGP7_LAOST</name>
<evidence type="ECO:0000313" key="2">
    <source>
        <dbReference type="Proteomes" id="UP000291343"/>
    </source>
</evidence>
<reference evidence="1 2" key="1">
    <citation type="journal article" date="2017" name="Gigascience">
        <title>Genome sequence of the small brown planthopper, Laodelphax striatellus.</title>
        <authorList>
            <person name="Zhu J."/>
            <person name="Jiang F."/>
            <person name="Wang X."/>
            <person name="Yang P."/>
            <person name="Bao Y."/>
            <person name="Zhao W."/>
            <person name="Wang W."/>
            <person name="Lu H."/>
            <person name="Wang Q."/>
            <person name="Cui N."/>
            <person name="Li J."/>
            <person name="Chen X."/>
            <person name="Luo L."/>
            <person name="Yu J."/>
            <person name="Kang L."/>
            <person name="Cui F."/>
        </authorList>
    </citation>
    <scope>NUCLEOTIDE SEQUENCE [LARGE SCALE GENOMIC DNA]</scope>
    <source>
        <strain evidence="1">Lst14</strain>
    </source>
</reference>